<feature type="compositionally biased region" description="Basic and acidic residues" evidence="1">
    <location>
        <begin position="125"/>
        <end position="134"/>
    </location>
</feature>
<evidence type="ECO:0000313" key="3">
    <source>
        <dbReference type="Proteomes" id="UP001142489"/>
    </source>
</evidence>
<reference evidence="2" key="1">
    <citation type="journal article" date="2023" name="DNA Res.">
        <title>Chromosome-level genome assembly of Phrynocephalus forsythii using third-generation DNA sequencing and Hi-C analysis.</title>
        <authorList>
            <person name="Qi Y."/>
            <person name="Zhao W."/>
            <person name="Zhao Y."/>
            <person name="Niu C."/>
            <person name="Cao S."/>
            <person name="Zhang Y."/>
        </authorList>
    </citation>
    <scope>NUCLEOTIDE SEQUENCE</scope>
    <source>
        <tissue evidence="2">Muscle</tissue>
    </source>
</reference>
<keyword evidence="3" id="KW-1185">Reference proteome</keyword>
<comment type="caution">
    <text evidence="2">The sequence shown here is derived from an EMBL/GenBank/DDBJ whole genome shotgun (WGS) entry which is preliminary data.</text>
</comment>
<protein>
    <submittedName>
        <fullName evidence="2">Uncharacterized protein</fullName>
    </submittedName>
</protein>
<evidence type="ECO:0000313" key="2">
    <source>
        <dbReference type="EMBL" id="KAJ7304916.1"/>
    </source>
</evidence>
<accession>A0A9Q0X703</accession>
<feature type="region of interest" description="Disordered" evidence="1">
    <location>
        <begin position="125"/>
        <end position="159"/>
    </location>
</feature>
<dbReference type="EMBL" id="JAPFRF010000022">
    <property type="protein sequence ID" value="KAJ7304916.1"/>
    <property type="molecule type" value="Genomic_DNA"/>
</dbReference>
<sequence length="263" mass="27790">MGSHCKVDLASFFRGTKLEPPSTISNVPSSEESSPEPRSKGQSVRSSGEKTSRLESPKGTDAGGDGRRPGLGRRALTDGSGWRHAQKSAECDGQRLSGGDKRMPLNLLGNHRQLEYPKELTGRIPKDQIQDRAEGAPGGNTLETPCQDGPAEPPAQPLPGQVCPLSQILSPSATTKEPGLLMEQNFSLLDQVAQFHAHLQGRDPPLPSTPSGFPAVSPEVASVLSQAAMGGGFPPAQHDPDMWAHLQLHLSAFSGPPQPPSAL</sequence>
<feature type="compositionally biased region" description="Basic and acidic residues" evidence="1">
    <location>
        <begin position="87"/>
        <end position="103"/>
    </location>
</feature>
<dbReference type="AlphaFoldDB" id="A0A9Q0X703"/>
<feature type="region of interest" description="Disordered" evidence="1">
    <location>
        <begin position="1"/>
        <end position="105"/>
    </location>
</feature>
<feature type="compositionally biased region" description="Basic and acidic residues" evidence="1">
    <location>
        <begin position="47"/>
        <end position="68"/>
    </location>
</feature>
<evidence type="ECO:0000256" key="1">
    <source>
        <dbReference type="SAM" id="MobiDB-lite"/>
    </source>
</evidence>
<gene>
    <name evidence="2" type="ORF">JRQ81_010584</name>
</gene>
<name>A0A9Q0X703_9SAUR</name>
<organism evidence="2 3">
    <name type="scientific">Phrynocephalus forsythii</name>
    <dbReference type="NCBI Taxonomy" id="171643"/>
    <lineage>
        <taxon>Eukaryota</taxon>
        <taxon>Metazoa</taxon>
        <taxon>Chordata</taxon>
        <taxon>Craniata</taxon>
        <taxon>Vertebrata</taxon>
        <taxon>Euteleostomi</taxon>
        <taxon>Lepidosauria</taxon>
        <taxon>Squamata</taxon>
        <taxon>Bifurcata</taxon>
        <taxon>Unidentata</taxon>
        <taxon>Episquamata</taxon>
        <taxon>Toxicofera</taxon>
        <taxon>Iguania</taxon>
        <taxon>Acrodonta</taxon>
        <taxon>Agamidae</taxon>
        <taxon>Agaminae</taxon>
        <taxon>Phrynocephalus</taxon>
    </lineage>
</organism>
<proteinExistence type="predicted"/>
<dbReference type="Proteomes" id="UP001142489">
    <property type="component" value="Unassembled WGS sequence"/>
</dbReference>